<evidence type="ECO:0000313" key="4">
    <source>
        <dbReference type="Proteomes" id="UP001499884"/>
    </source>
</evidence>
<dbReference type="InterPro" id="IPR006283">
    <property type="entry name" value="ThiL-like"/>
</dbReference>
<dbReference type="InterPro" id="IPR036676">
    <property type="entry name" value="PurM-like_C_sf"/>
</dbReference>
<dbReference type="SUPFAM" id="SSF56042">
    <property type="entry name" value="PurM C-terminal domain-like"/>
    <property type="match status" value="1"/>
</dbReference>
<dbReference type="InterPro" id="IPR016181">
    <property type="entry name" value="Acyl_CoA_acyltransferase"/>
</dbReference>
<keyword evidence="4" id="KW-1185">Reference proteome</keyword>
<dbReference type="InterPro" id="IPR010918">
    <property type="entry name" value="PurM-like_C_dom"/>
</dbReference>
<dbReference type="InterPro" id="IPR000182">
    <property type="entry name" value="GNAT_dom"/>
</dbReference>
<dbReference type="NCBIfam" id="TIGR04045">
    <property type="entry name" value="MSMEG_0567_GNAT"/>
    <property type="match status" value="1"/>
</dbReference>
<dbReference type="SUPFAM" id="SSF55326">
    <property type="entry name" value="PurM N-terminal domain-like"/>
    <property type="match status" value="1"/>
</dbReference>
<dbReference type="PANTHER" id="PTHR30270:SF0">
    <property type="entry name" value="THIAMINE-MONOPHOSPHATE KINASE"/>
    <property type="match status" value="1"/>
</dbReference>
<organism evidence="3 4">
    <name type="scientific">Streptomyces tremellae</name>
    <dbReference type="NCBI Taxonomy" id="1124239"/>
    <lineage>
        <taxon>Bacteria</taxon>
        <taxon>Bacillati</taxon>
        <taxon>Actinomycetota</taxon>
        <taxon>Actinomycetes</taxon>
        <taxon>Kitasatosporales</taxon>
        <taxon>Streptomycetaceae</taxon>
        <taxon>Streptomyces</taxon>
    </lineage>
</organism>
<dbReference type="InterPro" id="IPR036921">
    <property type="entry name" value="PurM-like_N_sf"/>
</dbReference>
<sequence length="491" mass="49666">MTTLDGGPPPLPKAAPPQDILALLGDHSTLTARRSAPPAFHVEEAADPAALGAYRRLRHDVFVTEQGLFDRHDRDEHDDDPRTLSLVARDPSGAVLGGVRLGPAHGGADIGWWAGGRLAVHPGARHRGGIGAALVRAACARAEAAGALRFDATVQAANETLFTRLGWRSVRPVTVAGRPHVLMRHPVGRVQALVTAAKGPLGDLLSALADGPPGTLGGPGYVGDDGAPVPGGGGLVAACDAILPALAERDPDWAGWCSVLVNLNDLAAMGARPAGLLDAVAAPDLPHARRLLGGLARAAAAYGVPVLGGHTQLGVPAALSVTALGRAARPVPGGGGRPGHRVRLTADLGGGWRPGYHGRQWDSTTRRTTAELTAMLGAVAAAAPAAAKDVSMAGVVGTLGMLAEAGGCRAVLDVANVPRPPAATAGDWLTCFPGYAMLTTETPERSRALPAGPATSAECGELTSGEGVGLRWPDGEITEAVTAAVTGMGTA</sequence>
<name>A0ABP7FV96_9ACTN</name>
<dbReference type="Gene3D" id="3.40.630.30">
    <property type="match status" value="1"/>
</dbReference>
<accession>A0ABP7FV96</accession>
<dbReference type="RefSeq" id="WP_345651067.1">
    <property type="nucleotide sequence ID" value="NZ_BAABEP010000040.1"/>
</dbReference>
<dbReference type="Pfam" id="PF13508">
    <property type="entry name" value="Acetyltransf_7"/>
    <property type="match status" value="1"/>
</dbReference>
<dbReference type="PANTHER" id="PTHR30270">
    <property type="entry name" value="THIAMINE-MONOPHOSPHATE KINASE"/>
    <property type="match status" value="1"/>
</dbReference>
<evidence type="ECO:0000313" key="3">
    <source>
        <dbReference type="EMBL" id="GAA3745219.1"/>
    </source>
</evidence>
<dbReference type="InterPro" id="IPR016188">
    <property type="entry name" value="PurM-like_N"/>
</dbReference>
<dbReference type="SUPFAM" id="SSF55729">
    <property type="entry name" value="Acyl-CoA N-acyltransferases (Nat)"/>
    <property type="match status" value="1"/>
</dbReference>
<protein>
    <submittedName>
        <fullName evidence="3">GNAT family N-acetyltransferase</fullName>
    </submittedName>
</protein>
<dbReference type="Gene3D" id="3.90.650.10">
    <property type="entry name" value="PurM-like C-terminal domain"/>
    <property type="match status" value="1"/>
</dbReference>
<dbReference type="InterPro" id="IPR023911">
    <property type="entry name" value="MSMEG_0567/sll0787_C"/>
</dbReference>
<reference evidence="4" key="1">
    <citation type="journal article" date="2019" name="Int. J. Syst. Evol. Microbiol.">
        <title>The Global Catalogue of Microorganisms (GCM) 10K type strain sequencing project: providing services to taxonomists for standard genome sequencing and annotation.</title>
        <authorList>
            <consortium name="The Broad Institute Genomics Platform"/>
            <consortium name="The Broad Institute Genome Sequencing Center for Infectious Disease"/>
            <person name="Wu L."/>
            <person name="Ma J."/>
        </authorList>
    </citation>
    <scope>NUCLEOTIDE SEQUENCE [LARGE SCALE GENOMIC DNA]</scope>
    <source>
        <strain evidence="4">JCM 30846</strain>
    </source>
</reference>
<dbReference type="NCBIfam" id="TIGR04050">
    <property type="entry name" value="MSMEG_0567_Cter"/>
    <property type="match status" value="1"/>
</dbReference>
<gene>
    <name evidence="3" type="ORF">GCM10023082_47370</name>
</gene>
<feature type="domain" description="N-acetyltransferase" evidence="2">
    <location>
        <begin position="40"/>
        <end position="188"/>
    </location>
</feature>
<dbReference type="PROSITE" id="PS51186">
    <property type="entry name" value="GNAT"/>
    <property type="match status" value="1"/>
</dbReference>
<evidence type="ECO:0000259" key="2">
    <source>
        <dbReference type="PROSITE" id="PS51186"/>
    </source>
</evidence>
<dbReference type="Proteomes" id="UP001499884">
    <property type="component" value="Unassembled WGS sequence"/>
</dbReference>
<comment type="caution">
    <text evidence="3">The sequence shown here is derived from an EMBL/GenBank/DDBJ whole genome shotgun (WGS) entry which is preliminary data.</text>
</comment>
<evidence type="ECO:0000256" key="1">
    <source>
        <dbReference type="SAM" id="MobiDB-lite"/>
    </source>
</evidence>
<proteinExistence type="predicted"/>
<dbReference type="EMBL" id="BAABEP010000040">
    <property type="protein sequence ID" value="GAA3745219.1"/>
    <property type="molecule type" value="Genomic_DNA"/>
</dbReference>
<dbReference type="Gene3D" id="3.30.1330.10">
    <property type="entry name" value="PurM-like, N-terminal domain"/>
    <property type="match status" value="1"/>
</dbReference>
<dbReference type="Pfam" id="PF02769">
    <property type="entry name" value="AIRS_C"/>
    <property type="match status" value="1"/>
</dbReference>
<dbReference type="Pfam" id="PF00586">
    <property type="entry name" value="AIRS"/>
    <property type="match status" value="1"/>
</dbReference>
<feature type="region of interest" description="Disordered" evidence="1">
    <location>
        <begin position="446"/>
        <end position="470"/>
    </location>
</feature>
<dbReference type="InterPro" id="IPR024035">
    <property type="entry name" value="MSMEG_0567_GNAT"/>
</dbReference>